<evidence type="ECO:0000313" key="4">
    <source>
        <dbReference type="Proteomes" id="UP000193240"/>
    </source>
</evidence>
<feature type="compositionally biased region" description="Low complexity" evidence="1">
    <location>
        <begin position="146"/>
        <end position="156"/>
    </location>
</feature>
<keyword evidence="2" id="KW-1133">Transmembrane helix</keyword>
<gene>
    <name evidence="3" type="ORF">B5807_00364</name>
</gene>
<feature type="region of interest" description="Disordered" evidence="1">
    <location>
        <begin position="81"/>
        <end position="102"/>
    </location>
</feature>
<dbReference type="EMBL" id="KZ107838">
    <property type="protein sequence ID" value="OSS53475.1"/>
    <property type="molecule type" value="Genomic_DNA"/>
</dbReference>
<feature type="transmembrane region" description="Helical" evidence="2">
    <location>
        <begin position="47"/>
        <end position="70"/>
    </location>
</feature>
<feature type="region of interest" description="Disordered" evidence="1">
    <location>
        <begin position="126"/>
        <end position="195"/>
    </location>
</feature>
<name>A0A1Y2MBI5_EPING</name>
<keyword evidence="4" id="KW-1185">Reference proteome</keyword>
<sequence length="195" mass="21367">MSSYKDTVNVPRPRKSVTFGLIILALFLPFFALYLDGASWPTVCLNFAAWIFFPIIGTIGAIIHAIICLFRNNQHRQYSKPARRRLRYNNNYSARPKDKSEKEIIEAAPTPGQGAVIDEPGLVARAPTEHPAQPGNTEESVSRPLTASSTTSMSSSDVEKKNVPAAVPPARTASATPARTATTFGEELHERVSKM</sequence>
<reference evidence="3 4" key="1">
    <citation type="journal article" date="2017" name="Genome Announc.">
        <title>Genome sequence of the saprophytic ascomycete Epicoccum nigrum ICMP 19927 strain isolated from New Zealand.</title>
        <authorList>
            <person name="Fokin M."/>
            <person name="Fleetwood D."/>
            <person name="Weir B.S."/>
            <person name="Villas-Boas S.G."/>
        </authorList>
    </citation>
    <scope>NUCLEOTIDE SEQUENCE [LARGE SCALE GENOMIC DNA]</scope>
    <source>
        <strain evidence="3 4">ICMP 19927</strain>
    </source>
</reference>
<proteinExistence type="predicted"/>
<organism evidence="3 4">
    <name type="scientific">Epicoccum nigrum</name>
    <name type="common">Soil fungus</name>
    <name type="synonym">Epicoccum purpurascens</name>
    <dbReference type="NCBI Taxonomy" id="105696"/>
    <lineage>
        <taxon>Eukaryota</taxon>
        <taxon>Fungi</taxon>
        <taxon>Dikarya</taxon>
        <taxon>Ascomycota</taxon>
        <taxon>Pezizomycotina</taxon>
        <taxon>Dothideomycetes</taxon>
        <taxon>Pleosporomycetidae</taxon>
        <taxon>Pleosporales</taxon>
        <taxon>Pleosporineae</taxon>
        <taxon>Didymellaceae</taxon>
        <taxon>Epicoccum</taxon>
    </lineage>
</organism>
<protein>
    <submittedName>
        <fullName evidence="3">Uncharacterized protein</fullName>
    </submittedName>
</protein>
<evidence type="ECO:0000256" key="1">
    <source>
        <dbReference type="SAM" id="MobiDB-lite"/>
    </source>
</evidence>
<keyword evidence="2" id="KW-0472">Membrane</keyword>
<dbReference type="AlphaFoldDB" id="A0A1Y2MBI5"/>
<accession>A0A1Y2MBI5</accession>
<evidence type="ECO:0000313" key="3">
    <source>
        <dbReference type="EMBL" id="OSS53475.1"/>
    </source>
</evidence>
<keyword evidence="2" id="KW-0812">Transmembrane</keyword>
<dbReference type="Proteomes" id="UP000193240">
    <property type="component" value="Unassembled WGS sequence"/>
</dbReference>
<feature type="transmembrane region" description="Helical" evidence="2">
    <location>
        <begin position="16"/>
        <end position="35"/>
    </location>
</feature>
<dbReference type="InParanoid" id="A0A1Y2MBI5"/>
<evidence type="ECO:0000256" key="2">
    <source>
        <dbReference type="SAM" id="Phobius"/>
    </source>
</evidence>
<feature type="compositionally biased region" description="Low complexity" evidence="1">
    <location>
        <begin position="163"/>
        <end position="183"/>
    </location>
</feature>
<feature type="compositionally biased region" description="Polar residues" evidence="1">
    <location>
        <begin position="134"/>
        <end position="145"/>
    </location>
</feature>
<feature type="compositionally biased region" description="Basic and acidic residues" evidence="1">
    <location>
        <begin position="186"/>
        <end position="195"/>
    </location>
</feature>